<dbReference type="InterPro" id="IPR005913">
    <property type="entry name" value="dTDP_dehydrorham_reduct"/>
</dbReference>
<dbReference type="InterPro" id="IPR029903">
    <property type="entry name" value="RmlD-like-bd"/>
</dbReference>
<comment type="catalytic activity">
    <reaction evidence="5 6">
        <text>dTDP-beta-L-rhamnose + NADP(+) = dTDP-4-dehydro-beta-L-rhamnose + NADPH + H(+)</text>
        <dbReference type="Rhea" id="RHEA:21796"/>
        <dbReference type="ChEBI" id="CHEBI:15378"/>
        <dbReference type="ChEBI" id="CHEBI:57510"/>
        <dbReference type="ChEBI" id="CHEBI:57783"/>
        <dbReference type="ChEBI" id="CHEBI:58349"/>
        <dbReference type="ChEBI" id="CHEBI:62830"/>
        <dbReference type="EC" id="1.1.1.133"/>
    </reaction>
</comment>
<evidence type="ECO:0000313" key="9">
    <source>
        <dbReference type="Proteomes" id="UP001652503"/>
    </source>
</evidence>
<dbReference type="GO" id="GO:0008831">
    <property type="term" value="F:dTDP-4-dehydrorhamnose reductase activity"/>
    <property type="evidence" value="ECO:0007669"/>
    <property type="project" value="UniProtKB-EC"/>
</dbReference>
<accession>A0ABT2Z4E2</accession>
<evidence type="ECO:0000313" key="8">
    <source>
        <dbReference type="EMBL" id="MCV2865651.1"/>
    </source>
</evidence>
<evidence type="ECO:0000256" key="5">
    <source>
        <dbReference type="ARBA" id="ARBA00048200"/>
    </source>
</evidence>
<comment type="caution">
    <text evidence="8">The sequence shown here is derived from an EMBL/GenBank/DDBJ whole genome shotgun (WGS) entry which is preliminary data.</text>
</comment>
<keyword evidence="6" id="KW-0521">NADP</keyword>
<comment type="similarity">
    <text evidence="2 6">Belongs to the dTDP-4-dehydrorhamnose reductase family.</text>
</comment>
<dbReference type="EMBL" id="JAOWLA010000011">
    <property type="protein sequence ID" value="MCV2865651.1"/>
    <property type="molecule type" value="Genomic_DNA"/>
</dbReference>
<reference evidence="8 9" key="1">
    <citation type="submission" date="2022-10" db="EMBL/GenBank/DDBJ databases">
        <title>Defluviimonas sp. nov., isolated from ocean surface water.</title>
        <authorList>
            <person name="He W."/>
            <person name="Wang L."/>
            <person name="Zhang D.-F."/>
        </authorList>
    </citation>
    <scope>NUCLEOTIDE SEQUENCE [LARGE SCALE GENOMIC DNA]</scope>
    <source>
        <strain evidence="8 9">WL0075</strain>
    </source>
</reference>
<comment type="pathway">
    <text evidence="1 6">Carbohydrate biosynthesis; dTDP-L-rhamnose biosynthesis.</text>
</comment>
<dbReference type="SUPFAM" id="SSF51735">
    <property type="entry name" value="NAD(P)-binding Rossmann-fold domains"/>
    <property type="match status" value="1"/>
</dbReference>
<evidence type="ECO:0000256" key="4">
    <source>
        <dbReference type="ARBA" id="ARBA00017099"/>
    </source>
</evidence>
<dbReference type="PANTHER" id="PTHR10491">
    <property type="entry name" value="DTDP-4-DEHYDRORHAMNOSE REDUCTASE"/>
    <property type="match status" value="1"/>
</dbReference>
<dbReference type="PANTHER" id="PTHR10491:SF4">
    <property type="entry name" value="METHIONINE ADENOSYLTRANSFERASE 2 SUBUNIT BETA"/>
    <property type="match status" value="1"/>
</dbReference>
<evidence type="ECO:0000256" key="6">
    <source>
        <dbReference type="RuleBase" id="RU364082"/>
    </source>
</evidence>
<comment type="cofactor">
    <cofactor evidence="6">
        <name>Mg(2+)</name>
        <dbReference type="ChEBI" id="CHEBI:18420"/>
    </cofactor>
    <text evidence="6">Binds 1 Mg(2+) ion per monomer.</text>
</comment>
<dbReference type="InterPro" id="IPR036291">
    <property type="entry name" value="NAD(P)-bd_dom_sf"/>
</dbReference>
<dbReference type="Gene3D" id="3.90.25.10">
    <property type="entry name" value="UDP-galactose 4-epimerase, domain 1"/>
    <property type="match status" value="1"/>
</dbReference>
<evidence type="ECO:0000256" key="3">
    <source>
        <dbReference type="ARBA" id="ARBA00012929"/>
    </source>
</evidence>
<dbReference type="Proteomes" id="UP001652503">
    <property type="component" value="Unassembled WGS sequence"/>
</dbReference>
<keyword evidence="9" id="KW-1185">Reference proteome</keyword>
<dbReference type="Pfam" id="PF04321">
    <property type="entry name" value="RmlD_sub_bind"/>
    <property type="match status" value="1"/>
</dbReference>
<name>A0ABT2Z4E2_9RHOB</name>
<organism evidence="8 9">
    <name type="scientific">Albidovulum sediminicola</name>
    <dbReference type="NCBI Taxonomy" id="2984331"/>
    <lineage>
        <taxon>Bacteria</taxon>
        <taxon>Pseudomonadati</taxon>
        <taxon>Pseudomonadota</taxon>
        <taxon>Alphaproteobacteria</taxon>
        <taxon>Rhodobacterales</taxon>
        <taxon>Paracoccaceae</taxon>
        <taxon>Albidovulum</taxon>
    </lineage>
</organism>
<evidence type="ECO:0000259" key="7">
    <source>
        <dbReference type="Pfam" id="PF04321"/>
    </source>
</evidence>
<dbReference type="CDD" id="cd05254">
    <property type="entry name" value="dTDP_HR_like_SDR_e"/>
    <property type="match status" value="1"/>
</dbReference>
<feature type="domain" description="RmlD-like substrate binding" evidence="7">
    <location>
        <begin position="1"/>
        <end position="285"/>
    </location>
</feature>
<gene>
    <name evidence="8" type="primary">rfbD</name>
    <name evidence="8" type="ORF">OE647_13035</name>
</gene>
<dbReference type="EC" id="1.1.1.133" evidence="3 6"/>
<keyword evidence="6 8" id="KW-0560">Oxidoreductase</keyword>
<evidence type="ECO:0000256" key="1">
    <source>
        <dbReference type="ARBA" id="ARBA00004781"/>
    </source>
</evidence>
<evidence type="ECO:0000256" key="2">
    <source>
        <dbReference type="ARBA" id="ARBA00010944"/>
    </source>
</evidence>
<comment type="function">
    <text evidence="6">Catalyzes the reduction of dTDP-6-deoxy-L-lyxo-4-hexulose to yield dTDP-L-rhamnose.</text>
</comment>
<dbReference type="RefSeq" id="WP_263722169.1">
    <property type="nucleotide sequence ID" value="NZ_JAOWLA010000011.1"/>
</dbReference>
<dbReference type="Gene3D" id="3.40.50.720">
    <property type="entry name" value="NAD(P)-binding Rossmann-like Domain"/>
    <property type="match status" value="1"/>
</dbReference>
<dbReference type="NCBIfam" id="TIGR01214">
    <property type="entry name" value="rmlD"/>
    <property type="match status" value="1"/>
</dbReference>
<proteinExistence type="inferred from homology"/>
<protein>
    <recommendedName>
        <fullName evidence="4 6">dTDP-4-dehydrorhamnose reductase</fullName>
        <ecNumber evidence="3 6">1.1.1.133</ecNumber>
    </recommendedName>
</protein>
<sequence length="289" mass="30042">MRFLVFGETGQVARELVRAGAAAGHRLEILGRGDVDLRDAAACTAAVSETGAEAVVNAAAYTAVDQAEAEPALAAAVNADAPGAMARAAAARGLPFLHVSTDYVFDGTGDRPWRETDPTAPLGVYGRTKLDGERQVAAAGGAHVILRTAWVFSAHGKNFVKTMLRLGAERDALSVVDDQRGGPTPAADIAATLLTLAEGLVTGKPGGIFHYAGAPTVSWAGFAEAIFDASSLPRKPRVTRIPTSAYPTPARRPANSALDCARILETHGIAQPDWRAGLAEVLNELEAAQ</sequence>